<dbReference type="PANTHER" id="PTHR30287:SF2">
    <property type="entry name" value="BLL1001 PROTEIN"/>
    <property type="match status" value="1"/>
</dbReference>
<dbReference type="GO" id="GO:0005886">
    <property type="term" value="C:plasma membrane"/>
    <property type="evidence" value="ECO:0007669"/>
    <property type="project" value="UniProtKB-SubCell"/>
</dbReference>
<dbReference type="EMBL" id="POTY01000072">
    <property type="protein sequence ID" value="PZG18347.1"/>
    <property type="molecule type" value="Genomic_DNA"/>
</dbReference>
<evidence type="ECO:0000256" key="1">
    <source>
        <dbReference type="ARBA" id="ARBA00004651"/>
    </source>
</evidence>
<evidence type="ECO:0000256" key="3">
    <source>
        <dbReference type="ARBA" id="ARBA00022692"/>
    </source>
</evidence>
<feature type="transmembrane region" description="Helical" evidence="6">
    <location>
        <begin position="638"/>
        <end position="659"/>
    </location>
</feature>
<evidence type="ECO:0000256" key="2">
    <source>
        <dbReference type="ARBA" id="ARBA00022475"/>
    </source>
</evidence>
<protein>
    <recommendedName>
        <fullName evidence="7">ABC3 transporter permease C-terminal domain-containing protein</fullName>
    </recommendedName>
</protein>
<name>A0A2W2F9T5_9ACTN</name>
<feature type="transmembrane region" description="Helical" evidence="6">
    <location>
        <begin position="327"/>
        <end position="346"/>
    </location>
</feature>
<feature type="domain" description="ABC3 transporter permease C-terminal" evidence="7">
    <location>
        <begin position="641"/>
        <end position="744"/>
    </location>
</feature>
<keyword evidence="5 6" id="KW-0472">Membrane</keyword>
<evidence type="ECO:0000313" key="8">
    <source>
        <dbReference type="EMBL" id="PZG18347.1"/>
    </source>
</evidence>
<reference evidence="8 9" key="1">
    <citation type="submission" date="2018-01" db="EMBL/GenBank/DDBJ databases">
        <title>Draft genome sequence of Jishengella sp. NA12.</title>
        <authorList>
            <person name="Sahin N."/>
            <person name="Ay H."/>
            <person name="Saygin H."/>
        </authorList>
    </citation>
    <scope>NUCLEOTIDE SEQUENCE [LARGE SCALE GENOMIC DNA]</scope>
    <source>
        <strain evidence="8 9">NA12</strain>
    </source>
</reference>
<dbReference type="PANTHER" id="PTHR30287">
    <property type="entry name" value="MEMBRANE COMPONENT OF PREDICTED ABC SUPERFAMILY METABOLITE UPTAKE TRANSPORTER"/>
    <property type="match status" value="1"/>
</dbReference>
<evidence type="ECO:0000256" key="6">
    <source>
        <dbReference type="SAM" id="Phobius"/>
    </source>
</evidence>
<dbReference type="Pfam" id="PF02687">
    <property type="entry name" value="FtsX"/>
    <property type="match status" value="2"/>
</dbReference>
<gene>
    <name evidence="8" type="ORF">C1I95_13680</name>
</gene>
<dbReference type="RefSeq" id="WP_111214205.1">
    <property type="nucleotide sequence ID" value="NZ_POTY01000072.1"/>
</dbReference>
<feature type="transmembrane region" description="Helical" evidence="6">
    <location>
        <begin position="358"/>
        <end position="379"/>
    </location>
</feature>
<feature type="transmembrane region" description="Helical" evidence="6">
    <location>
        <begin position="188"/>
        <end position="211"/>
    </location>
</feature>
<keyword evidence="2" id="KW-1003">Cell membrane</keyword>
<feature type="domain" description="ABC3 transporter permease C-terminal" evidence="7">
    <location>
        <begin position="194"/>
        <end position="310"/>
    </location>
</feature>
<feature type="transmembrane region" description="Helical" evidence="6">
    <location>
        <begin position="285"/>
        <end position="306"/>
    </location>
</feature>
<feature type="transmembrane region" description="Helical" evidence="6">
    <location>
        <begin position="694"/>
        <end position="713"/>
    </location>
</feature>
<dbReference type="AlphaFoldDB" id="A0A2W2F9T5"/>
<keyword evidence="9" id="KW-1185">Reference proteome</keyword>
<feature type="transmembrane region" description="Helical" evidence="6">
    <location>
        <begin position="243"/>
        <end position="265"/>
    </location>
</feature>
<keyword evidence="3 6" id="KW-0812">Transmembrane</keyword>
<evidence type="ECO:0000256" key="5">
    <source>
        <dbReference type="ARBA" id="ARBA00023136"/>
    </source>
</evidence>
<evidence type="ECO:0000313" key="9">
    <source>
        <dbReference type="Proteomes" id="UP000248924"/>
    </source>
</evidence>
<dbReference type="InterPro" id="IPR003838">
    <property type="entry name" value="ABC3_permease_C"/>
</dbReference>
<dbReference type="OrthoDB" id="4871813at2"/>
<feature type="transmembrane region" description="Helical" evidence="6">
    <location>
        <begin position="408"/>
        <end position="428"/>
    </location>
</feature>
<keyword evidence="4 6" id="KW-1133">Transmembrane helix</keyword>
<dbReference type="Proteomes" id="UP000248924">
    <property type="component" value="Unassembled WGS sequence"/>
</dbReference>
<comment type="caution">
    <text evidence="8">The sequence shown here is derived from an EMBL/GenBank/DDBJ whole genome shotgun (WGS) entry which is preliminary data.</text>
</comment>
<evidence type="ECO:0000256" key="4">
    <source>
        <dbReference type="ARBA" id="ARBA00022989"/>
    </source>
</evidence>
<feature type="transmembrane region" description="Helical" evidence="6">
    <location>
        <begin position="21"/>
        <end position="42"/>
    </location>
</feature>
<feature type="transmembrane region" description="Helical" evidence="6">
    <location>
        <begin position="725"/>
        <end position="750"/>
    </location>
</feature>
<comment type="subcellular location">
    <subcellularLocation>
        <location evidence="1">Cell membrane</location>
        <topology evidence="1">Multi-pass membrane protein</topology>
    </subcellularLocation>
</comment>
<proteinExistence type="predicted"/>
<evidence type="ECO:0000259" key="7">
    <source>
        <dbReference type="Pfam" id="PF02687"/>
    </source>
</evidence>
<accession>A0A2W2F9T5</accession>
<sequence>MSDLLLGARMAFSGGRDGWARAVLTAFGVGIGVALLLLAAAVPATLQARQARGDARYDFRLGEQLPAAANTLLVSTFDTEFRDRPVRGRILRPEGPQAPLPPGVAALPRAGEVVVSPALKKLLDSPDRDLFAPRLGHPEVIGTIGPQGLAGPHELAFYLGSDTLTIDGSHRTDVFGGGPPGEEFGPTLILLVVIIFVVLLLPIAVFLGAAVRFGGEPRERRLAALRLVGADRRMTHRIAAGEAMVGALLGIVVGGLLFAIGRQLVPLVTLWNISVYADDVRPSPPIVALIVVAVPVTAVVVSLIALRRVAIEPLGVTRRAASTRRRLWWRLIPPVIGLVLLAPLVNGVSAVGAVYTRYQVAAGAVLLLIGAVTLLPWLIDLLVRRLGGGPVAWQLAIRRLQLDSATSARLVSGIAVAVAGTIGLQMLFAGVQRQYTTETGEDTTRATSHVQLFNIPDGSAAIRQLLAVPGVTGGTGTLWAGIVRDGSSPDQASAGFLRIGDCPALAEYAELDRCVDGDVFRSLGPPDGGPSVDAFGPGTQVAVGERETPWTLPADTRTVPARASPIGWQRSEILATPGAIEAGRIGPLSVDTYLDFDRDDADTLERLRNTAAQLSRSSWVGTLSGTTQADRLTTIQRGLYIGIVVTLLLIGVSMLVGLLEQLRERRRLLAMLVAVGTRRATLAWSVFWQTVVPVLIGLTVAVGFGLALGSVLLRMVNMPISVSWPVIGMSTGLAAAAVLLVTGLGLPALWRLMRPAGLRTE</sequence>
<dbReference type="InterPro" id="IPR038766">
    <property type="entry name" value="Membrane_comp_ABC_pdt"/>
</dbReference>
<organism evidence="8 9">
    <name type="scientific">Micromonospora craterilacus</name>
    <dbReference type="NCBI Taxonomy" id="1655439"/>
    <lineage>
        <taxon>Bacteria</taxon>
        <taxon>Bacillati</taxon>
        <taxon>Actinomycetota</taxon>
        <taxon>Actinomycetes</taxon>
        <taxon>Micromonosporales</taxon>
        <taxon>Micromonosporaceae</taxon>
        <taxon>Micromonospora</taxon>
    </lineage>
</organism>